<organism evidence="3 4">
    <name type="scientific">Aster yellows witches'-broom phytoplasma (strain AYWB)</name>
    <dbReference type="NCBI Taxonomy" id="322098"/>
    <lineage>
        <taxon>Bacteria</taxon>
        <taxon>Bacillati</taxon>
        <taxon>Mycoplasmatota</taxon>
        <taxon>Mollicutes</taxon>
        <taxon>Acholeplasmatales</taxon>
        <taxon>Acholeplasmataceae</taxon>
        <taxon>Candidatus Phytoplasma</taxon>
        <taxon>16SrI (Aster yellows group)</taxon>
    </lineage>
</organism>
<proteinExistence type="predicted"/>
<dbReference type="RefSeq" id="WP_011412468.1">
    <property type="nucleotide sequence ID" value="NC_007716.1"/>
</dbReference>
<dbReference type="STRING" id="322098.AYWB_186"/>
<dbReference type="Proteomes" id="UP000001934">
    <property type="component" value="Chromosome"/>
</dbReference>
<evidence type="ECO:0000256" key="2">
    <source>
        <dbReference type="SAM" id="Phobius"/>
    </source>
</evidence>
<feature type="transmembrane region" description="Helical" evidence="2">
    <location>
        <begin position="9"/>
        <end position="31"/>
    </location>
</feature>
<evidence type="ECO:0000256" key="1">
    <source>
        <dbReference type="SAM" id="Coils"/>
    </source>
</evidence>
<gene>
    <name evidence="3" type="ordered locus">AYWB_186</name>
</gene>
<protein>
    <submittedName>
        <fullName evidence="3">Uncharacterized protein</fullName>
    </submittedName>
</protein>
<dbReference type="HOGENOM" id="CLU_2434537_0_0_14"/>
<name>Q2NJU0_AYWBP</name>
<accession>Q2NJU0</accession>
<reference evidence="3 4" key="1">
    <citation type="journal article" date="2006" name="J. Bacteriol.">
        <title>Living with genome instability: the adaptation of phytoplasmas to diverse environments of their insect and plant hosts.</title>
        <authorList>
            <person name="Bai X."/>
            <person name="Zhang J."/>
            <person name="Ewing A."/>
            <person name="Miller S.A."/>
            <person name="Jancso Radek A."/>
            <person name="Shevchenko D.V."/>
            <person name="Tsukerman K."/>
            <person name="Walunas T."/>
            <person name="Lapidus A."/>
            <person name="Campbell J.W."/>
            <person name="Hogenhout S.A."/>
        </authorList>
    </citation>
    <scope>NUCLEOTIDE SEQUENCE [LARGE SCALE GENOMIC DNA]</scope>
    <source>
        <strain evidence="3 4">AYWB</strain>
    </source>
</reference>
<keyword evidence="2" id="KW-0472">Membrane</keyword>
<keyword evidence="2" id="KW-1133">Transmembrane helix</keyword>
<feature type="coiled-coil region" evidence="1">
    <location>
        <begin position="46"/>
        <end position="88"/>
    </location>
</feature>
<evidence type="ECO:0000313" key="3">
    <source>
        <dbReference type="EMBL" id="ABC65303.1"/>
    </source>
</evidence>
<dbReference type="AlphaFoldDB" id="Q2NJU0"/>
<keyword evidence="1" id="KW-0175">Coiled coil</keyword>
<evidence type="ECO:0000313" key="4">
    <source>
        <dbReference type="Proteomes" id="UP000001934"/>
    </source>
</evidence>
<dbReference type="EMBL" id="CP000061">
    <property type="protein sequence ID" value="ABC65303.1"/>
    <property type="molecule type" value="Genomic_DNA"/>
</dbReference>
<dbReference type="KEGG" id="ayw:AYWB_186"/>
<keyword evidence="2" id="KW-0812">Transmembrane</keyword>
<sequence>MKQQAKQKAIFPFILMLFSIIIILGICYYNINSNINKVDAFLTDFQKETKQDFKDINKNLNQTQTELINKINNENKEIMNKLNEINKESE</sequence>
<keyword evidence="4" id="KW-1185">Reference proteome</keyword>